<keyword evidence="3" id="KW-1185">Reference proteome</keyword>
<dbReference type="InterPro" id="IPR054220">
    <property type="entry name" value="DUF6940"/>
</dbReference>
<dbReference type="Proteomes" id="UP000266673">
    <property type="component" value="Unassembled WGS sequence"/>
</dbReference>
<reference evidence="2 3" key="1">
    <citation type="submission" date="2018-06" db="EMBL/GenBank/DDBJ databases">
        <title>Comparative genomics reveals the genomic features of Rhizophagus irregularis, R. cerebriforme, R. diaphanum and Gigaspora rosea, and their symbiotic lifestyle signature.</title>
        <authorList>
            <person name="Morin E."/>
            <person name="San Clemente H."/>
            <person name="Chen E.C.H."/>
            <person name="De La Providencia I."/>
            <person name="Hainaut M."/>
            <person name="Kuo A."/>
            <person name="Kohler A."/>
            <person name="Murat C."/>
            <person name="Tang N."/>
            <person name="Roy S."/>
            <person name="Loubradou J."/>
            <person name="Henrissat B."/>
            <person name="Grigoriev I.V."/>
            <person name="Corradi N."/>
            <person name="Roux C."/>
            <person name="Martin F.M."/>
        </authorList>
    </citation>
    <scope>NUCLEOTIDE SEQUENCE [LARGE SCALE GENOMIC DNA]</scope>
    <source>
        <strain evidence="2 3">DAOM 194757</strain>
    </source>
</reference>
<organism evidence="2 3">
    <name type="scientific">Gigaspora rosea</name>
    <dbReference type="NCBI Taxonomy" id="44941"/>
    <lineage>
        <taxon>Eukaryota</taxon>
        <taxon>Fungi</taxon>
        <taxon>Fungi incertae sedis</taxon>
        <taxon>Mucoromycota</taxon>
        <taxon>Glomeromycotina</taxon>
        <taxon>Glomeromycetes</taxon>
        <taxon>Diversisporales</taxon>
        <taxon>Gigasporaceae</taxon>
        <taxon>Gigaspora</taxon>
    </lineage>
</organism>
<comment type="caution">
    <text evidence="2">The sequence shown here is derived from an EMBL/GenBank/DDBJ whole genome shotgun (WGS) entry which is preliminary data.</text>
</comment>
<evidence type="ECO:0000313" key="2">
    <source>
        <dbReference type="EMBL" id="RIB01865.1"/>
    </source>
</evidence>
<evidence type="ECO:0000313" key="3">
    <source>
        <dbReference type="Proteomes" id="UP000266673"/>
    </source>
</evidence>
<protein>
    <submittedName>
        <fullName evidence="2">Uncharacterized protein</fullName>
    </submittedName>
</protein>
<feature type="compositionally biased region" description="Polar residues" evidence="1">
    <location>
        <begin position="225"/>
        <end position="240"/>
    </location>
</feature>
<feature type="region of interest" description="Disordered" evidence="1">
    <location>
        <begin position="225"/>
        <end position="265"/>
    </location>
</feature>
<gene>
    <name evidence="2" type="ORF">C2G38_2229436</name>
</gene>
<name>A0A397TUP4_9GLOM</name>
<evidence type="ECO:0000256" key="1">
    <source>
        <dbReference type="SAM" id="MobiDB-lite"/>
    </source>
</evidence>
<dbReference type="OrthoDB" id="2442587at2759"/>
<accession>A0A397TUP4</accession>
<proteinExistence type="predicted"/>
<feature type="compositionally biased region" description="Basic and acidic residues" evidence="1">
    <location>
        <begin position="245"/>
        <end position="265"/>
    </location>
</feature>
<sequence length="265" mass="31078">MATYTYEEIPIDNNTIKYFLNANGNKLSYAEFINLLRLGDENFLDTFKKALNEATNKLFAYFWECPPIHKEMTNKPFEFVVTKSMALRHIKQDYSSFKEQIIESNNKDVCSFLSLGKDATLIIPIPCHNLDYKNISNFTKNASKEQQIKFWQEVADKLVECLEFGTSKWLSTSGLGVHYLHIRIDSKPKYYVWKEYLQFKLEKNNWKHEQSQNNHSYNEEITPLRQSFNYAQQNPSNPSNIDPKAVPDVEHKVEPKNEPKNESEN</sequence>
<dbReference type="Pfam" id="PF22086">
    <property type="entry name" value="DUF6940"/>
    <property type="match status" value="1"/>
</dbReference>
<dbReference type="EMBL" id="QKWP01002904">
    <property type="protein sequence ID" value="RIB01865.1"/>
    <property type="molecule type" value="Genomic_DNA"/>
</dbReference>
<dbReference type="AlphaFoldDB" id="A0A397TUP4"/>